<comment type="caution">
    <text evidence="2">The sequence shown here is derived from an EMBL/GenBank/DDBJ whole genome shotgun (WGS) entry which is preliminary data.</text>
</comment>
<dbReference type="GO" id="GO:0016747">
    <property type="term" value="F:acyltransferase activity, transferring groups other than amino-acyl groups"/>
    <property type="evidence" value="ECO:0007669"/>
    <property type="project" value="InterPro"/>
</dbReference>
<dbReference type="EMBL" id="PYSV01000006">
    <property type="protein sequence ID" value="PTA68431.1"/>
    <property type="molecule type" value="Genomic_DNA"/>
</dbReference>
<proteinExistence type="predicted"/>
<dbReference type="AlphaFoldDB" id="A0A2T3W952"/>
<protein>
    <submittedName>
        <fullName evidence="2">GNAT family N-acetyltransferase</fullName>
    </submittedName>
</protein>
<dbReference type="InterPro" id="IPR016181">
    <property type="entry name" value="Acyl_CoA_acyltransferase"/>
</dbReference>
<gene>
    <name evidence="2" type="ORF">C8263_08375</name>
</gene>
<reference evidence="2 3" key="1">
    <citation type="submission" date="2018-03" db="EMBL/GenBank/DDBJ databases">
        <title>Draft genome of Deinococcus sp. OD32.</title>
        <authorList>
            <person name="Wang X.-P."/>
            <person name="Du Z.-J."/>
        </authorList>
    </citation>
    <scope>NUCLEOTIDE SEQUENCE [LARGE SCALE GENOMIC DNA]</scope>
    <source>
        <strain evidence="2 3">OD32</strain>
    </source>
</reference>
<dbReference type="SUPFAM" id="SSF55729">
    <property type="entry name" value="Acyl-CoA N-acyltransferases (Nat)"/>
    <property type="match status" value="1"/>
</dbReference>
<dbReference type="Proteomes" id="UP000240317">
    <property type="component" value="Unassembled WGS sequence"/>
</dbReference>
<evidence type="ECO:0000259" key="1">
    <source>
        <dbReference type="PROSITE" id="PS51186"/>
    </source>
</evidence>
<evidence type="ECO:0000313" key="2">
    <source>
        <dbReference type="EMBL" id="PTA68431.1"/>
    </source>
</evidence>
<sequence length="242" mass="25467">MSGNWRNIRLFPGCDGNGRNSSQLLRSPRGLEGVCLIPAAPPVPLLPRLRADVPEAAARAFLAHLRAQATDRCLILDSTQAPLCLRAAQAAGWHLKEEAVIYATALNAGRWPLDPQARQLTADDVTAPELQGLLSTLDRAALTLPDGWTLVGLPDASGRLAALGATGPGGRPDTAGIDLIGVQPGARGQGLGQRLHAHLLALAAQAFGDHVGGTDAGNHAMRRLFERHGAVLTQQQLIFTLP</sequence>
<feature type="domain" description="N-acetyltransferase" evidence="1">
    <location>
        <begin position="104"/>
        <end position="242"/>
    </location>
</feature>
<dbReference type="Pfam" id="PF00583">
    <property type="entry name" value="Acetyltransf_1"/>
    <property type="match status" value="1"/>
</dbReference>
<dbReference type="PROSITE" id="PS51186">
    <property type="entry name" value="GNAT"/>
    <property type="match status" value="1"/>
</dbReference>
<dbReference type="Gene3D" id="3.40.630.30">
    <property type="match status" value="1"/>
</dbReference>
<name>A0A2T3W952_9DEIO</name>
<organism evidence="2 3">
    <name type="scientific">Deinococcus arcticus</name>
    <dbReference type="NCBI Taxonomy" id="2136176"/>
    <lineage>
        <taxon>Bacteria</taxon>
        <taxon>Thermotogati</taxon>
        <taxon>Deinococcota</taxon>
        <taxon>Deinococci</taxon>
        <taxon>Deinococcales</taxon>
        <taxon>Deinococcaceae</taxon>
        <taxon>Deinococcus</taxon>
    </lineage>
</organism>
<dbReference type="InterPro" id="IPR000182">
    <property type="entry name" value="GNAT_dom"/>
</dbReference>
<keyword evidence="3" id="KW-1185">Reference proteome</keyword>
<keyword evidence="2" id="KW-0808">Transferase</keyword>
<accession>A0A2T3W952</accession>
<evidence type="ECO:0000313" key="3">
    <source>
        <dbReference type="Proteomes" id="UP000240317"/>
    </source>
</evidence>